<gene>
    <name evidence="2" type="ORF">ACFQE1_14570</name>
</gene>
<dbReference type="PANTHER" id="PTHR30565">
    <property type="entry name" value="PROTEIN YCIF"/>
    <property type="match status" value="1"/>
</dbReference>
<reference evidence="2 3" key="1">
    <citation type="journal article" date="2019" name="Int. J. Syst. Evol. Microbiol.">
        <title>The Global Catalogue of Microorganisms (GCM) 10K type strain sequencing project: providing services to taxonomists for standard genome sequencing and annotation.</title>
        <authorList>
            <consortium name="The Broad Institute Genomics Platform"/>
            <consortium name="The Broad Institute Genome Sequencing Center for Infectious Disease"/>
            <person name="Wu L."/>
            <person name="Ma J."/>
        </authorList>
    </citation>
    <scope>NUCLEOTIDE SEQUENCE [LARGE SCALE GENOMIC DNA]</scope>
    <source>
        <strain evidence="2 3">NBRC 111368</strain>
    </source>
</reference>
<dbReference type="PANTHER" id="PTHR30565:SF9">
    <property type="entry name" value="PROTEIN YCIF"/>
    <property type="match status" value="1"/>
</dbReference>
<name>A0ABD5S2T3_9EURY</name>
<keyword evidence="3" id="KW-1185">Reference proteome</keyword>
<evidence type="ECO:0000313" key="2">
    <source>
        <dbReference type="EMBL" id="MFC6725568.1"/>
    </source>
</evidence>
<dbReference type="AlphaFoldDB" id="A0ABD5S2T3"/>
<feature type="region of interest" description="Disordered" evidence="1">
    <location>
        <begin position="141"/>
        <end position="165"/>
    </location>
</feature>
<evidence type="ECO:0000256" key="1">
    <source>
        <dbReference type="SAM" id="MobiDB-lite"/>
    </source>
</evidence>
<dbReference type="InterPro" id="IPR012347">
    <property type="entry name" value="Ferritin-like"/>
</dbReference>
<feature type="compositionally biased region" description="Acidic residues" evidence="1">
    <location>
        <begin position="154"/>
        <end position="165"/>
    </location>
</feature>
<organism evidence="2 3">
    <name type="scientific">Halobium palmae</name>
    <dbReference type="NCBI Taxonomy" id="1776492"/>
    <lineage>
        <taxon>Archaea</taxon>
        <taxon>Methanobacteriati</taxon>
        <taxon>Methanobacteriota</taxon>
        <taxon>Stenosarchaea group</taxon>
        <taxon>Halobacteria</taxon>
        <taxon>Halobacteriales</taxon>
        <taxon>Haloferacaceae</taxon>
        <taxon>Halobium</taxon>
    </lineage>
</organism>
<dbReference type="Pfam" id="PF05974">
    <property type="entry name" value="DUF892"/>
    <property type="match status" value="1"/>
</dbReference>
<sequence>MTANSLEDLFVEGLQEMYYTEQQLVDALQELEEGSTEEEIKNAFSEHREETQGHVDRLEEVFEAIGHDAEAHEDPIVDAMIHQHEEFVNGDPDEKMLERYNLMSGQKSEHYEIASYGNLIPLAQQLGHDDVADTLEETLREEQEALDEVSTLSEEFDYGDIESPQ</sequence>
<dbReference type="InterPro" id="IPR009078">
    <property type="entry name" value="Ferritin-like_SF"/>
</dbReference>
<accession>A0ABD5S2T3</accession>
<dbReference type="SUPFAM" id="SSF47240">
    <property type="entry name" value="Ferritin-like"/>
    <property type="match status" value="1"/>
</dbReference>
<dbReference type="InterPro" id="IPR047114">
    <property type="entry name" value="YciF"/>
</dbReference>
<dbReference type="EMBL" id="JBHSWU010000590">
    <property type="protein sequence ID" value="MFC6725568.1"/>
    <property type="molecule type" value="Genomic_DNA"/>
</dbReference>
<comment type="caution">
    <text evidence="2">The sequence shown here is derived from an EMBL/GenBank/DDBJ whole genome shotgun (WGS) entry which is preliminary data.</text>
</comment>
<evidence type="ECO:0000313" key="3">
    <source>
        <dbReference type="Proteomes" id="UP001596328"/>
    </source>
</evidence>
<protein>
    <submittedName>
        <fullName evidence="2">Ferritin-like domain-containing protein</fullName>
    </submittedName>
</protein>
<dbReference type="Gene3D" id="1.20.1260.10">
    <property type="match status" value="1"/>
</dbReference>
<dbReference type="InterPro" id="IPR010287">
    <property type="entry name" value="DUF892_YciF-like"/>
</dbReference>
<proteinExistence type="predicted"/>
<dbReference type="Proteomes" id="UP001596328">
    <property type="component" value="Unassembled WGS sequence"/>
</dbReference>